<dbReference type="PROSITE" id="PS50835">
    <property type="entry name" value="IG_LIKE"/>
    <property type="match status" value="4"/>
</dbReference>
<dbReference type="FunFam" id="2.60.40.10:FF:000031">
    <property type="entry name" value="Myosin-binding protein C, slow type"/>
    <property type="match status" value="1"/>
</dbReference>
<dbReference type="PANTHER" id="PTHR47633:SF4">
    <property type="entry name" value="MYOPALLADIN ISOFORM X1"/>
    <property type="match status" value="1"/>
</dbReference>
<dbReference type="InterPro" id="IPR003598">
    <property type="entry name" value="Ig_sub2"/>
</dbReference>
<dbReference type="SMART" id="SM00409">
    <property type="entry name" value="IG"/>
    <property type="match status" value="4"/>
</dbReference>
<keyword evidence="2" id="KW-0963">Cytoplasm</keyword>
<evidence type="ECO:0000313" key="7">
    <source>
        <dbReference type="Proteomes" id="UP000265020"/>
    </source>
</evidence>
<name>A0A3Q2DHI9_CYPVA</name>
<keyword evidence="7" id="KW-1185">Reference proteome</keyword>
<reference evidence="6" key="2">
    <citation type="submission" date="2025-09" db="UniProtKB">
        <authorList>
            <consortium name="Ensembl"/>
        </authorList>
    </citation>
    <scope>IDENTIFICATION</scope>
</reference>
<evidence type="ECO:0000256" key="3">
    <source>
        <dbReference type="ARBA" id="ARBA00022737"/>
    </source>
</evidence>
<dbReference type="Pfam" id="PF07679">
    <property type="entry name" value="I-set"/>
    <property type="match status" value="4"/>
</dbReference>
<dbReference type="InterPro" id="IPR007110">
    <property type="entry name" value="Ig-like_dom"/>
</dbReference>
<organism evidence="6 7">
    <name type="scientific">Cyprinodon variegatus</name>
    <name type="common">Sheepshead minnow</name>
    <dbReference type="NCBI Taxonomy" id="28743"/>
    <lineage>
        <taxon>Eukaryota</taxon>
        <taxon>Metazoa</taxon>
        <taxon>Chordata</taxon>
        <taxon>Craniata</taxon>
        <taxon>Vertebrata</taxon>
        <taxon>Euteleostomi</taxon>
        <taxon>Actinopterygii</taxon>
        <taxon>Neopterygii</taxon>
        <taxon>Teleostei</taxon>
        <taxon>Neoteleostei</taxon>
        <taxon>Acanthomorphata</taxon>
        <taxon>Ovalentaria</taxon>
        <taxon>Atherinomorphae</taxon>
        <taxon>Cyprinodontiformes</taxon>
        <taxon>Cyprinodontidae</taxon>
        <taxon>Cyprinodon</taxon>
    </lineage>
</organism>
<dbReference type="SUPFAM" id="SSF48726">
    <property type="entry name" value="Immunoglobulin"/>
    <property type="match status" value="4"/>
</dbReference>
<comment type="subcellular location">
    <subcellularLocation>
        <location evidence="1">Cytoplasm</location>
    </subcellularLocation>
</comment>
<dbReference type="InterPro" id="IPR013098">
    <property type="entry name" value="Ig_I-set"/>
</dbReference>
<dbReference type="InterPro" id="IPR013783">
    <property type="entry name" value="Ig-like_fold"/>
</dbReference>
<feature type="domain" description="Ig-like" evidence="5">
    <location>
        <begin position="372"/>
        <end position="463"/>
    </location>
</feature>
<proteinExistence type="predicted"/>
<feature type="domain" description="Ig-like" evidence="5">
    <location>
        <begin position="113"/>
        <end position="204"/>
    </location>
</feature>
<dbReference type="InterPro" id="IPR003599">
    <property type="entry name" value="Ig_sub"/>
</dbReference>
<feature type="domain" description="Ig-like" evidence="5">
    <location>
        <begin position="218"/>
        <end position="306"/>
    </location>
</feature>
<keyword evidence="4" id="KW-0393">Immunoglobulin domain</keyword>
<evidence type="ECO:0000259" key="5">
    <source>
        <dbReference type="PROSITE" id="PS50835"/>
    </source>
</evidence>
<evidence type="ECO:0000256" key="2">
    <source>
        <dbReference type="ARBA" id="ARBA00022490"/>
    </source>
</evidence>
<protein>
    <recommendedName>
        <fullName evidence="5">Ig-like domain-containing protein</fullName>
    </recommendedName>
</protein>
<dbReference type="OMA" id="XTRERIG"/>
<evidence type="ECO:0000313" key="6">
    <source>
        <dbReference type="Ensembl" id="ENSCVAP00000018776.1"/>
    </source>
</evidence>
<feature type="domain" description="Ig-like" evidence="5">
    <location>
        <begin position="1"/>
        <end position="82"/>
    </location>
</feature>
<accession>A0A3Q2DHI9</accession>
<dbReference type="PANTHER" id="PTHR47633">
    <property type="entry name" value="IMMUNOGLOBULIN"/>
    <property type="match status" value="1"/>
</dbReference>
<dbReference type="Gene3D" id="2.60.40.10">
    <property type="entry name" value="Immunoglobulins"/>
    <property type="match status" value="4"/>
</dbReference>
<dbReference type="GO" id="GO:0005737">
    <property type="term" value="C:cytoplasm"/>
    <property type="evidence" value="ECO:0007669"/>
    <property type="project" value="UniProtKB-SubCell"/>
</dbReference>
<dbReference type="STRING" id="28743.ENSCVAP00000018776"/>
<dbReference type="FunFam" id="2.60.40.10:FF:000425">
    <property type="entry name" value="Myosin light chain kinase"/>
    <property type="match status" value="1"/>
</dbReference>
<reference evidence="6" key="1">
    <citation type="submission" date="2025-08" db="UniProtKB">
        <authorList>
            <consortium name="Ensembl"/>
        </authorList>
    </citation>
    <scope>IDENTIFICATION</scope>
</reference>
<dbReference type="Proteomes" id="UP000265020">
    <property type="component" value="Unassembled WGS sequence"/>
</dbReference>
<dbReference type="FunFam" id="2.60.40.10:FF:000867">
    <property type="entry name" value="Titin a"/>
    <property type="match status" value="1"/>
</dbReference>
<dbReference type="FunFam" id="2.60.40.10:FF:001345">
    <property type="entry name" value="titin isoform X1"/>
    <property type="match status" value="1"/>
</dbReference>
<evidence type="ECO:0000256" key="4">
    <source>
        <dbReference type="ARBA" id="ARBA00023319"/>
    </source>
</evidence>
<keyword evidence="3" id="KW-0677">Repeat</keyword>
<dbReference type="InterPro" id="IPR036179">
    <property type="entry name" value="Ig-like_dom_sf"/>
</dbReference>
<evidence type="ECO:0000256" key="1">
    <source>
        <dbReference type="ARBA" id="ARBA00004496"/>
    </source>
</evidence>
<dbReference type="AlphaFoldDB" id="A0A3Q2DHI9"/>
<dbReference type="GeneTree" id="ENSGT01110000267173"/>
<dbReference type="SMART" id="SM00408">
    <property type="entry name" value="IGc2"/>
    <property type="match status" value="3"/>
</dbReference>
<dbReference type="Ensembl" id="ENSCVAT00000027815.1">
    <property type="protein sequence ID" value="ENSCVAP00000018776.1"/>
    <property type="gene ID" value="ENSCVAG00000022085.1"/>
</dbReference>
<sequence>MVSEGDSVKFICNIENYDSTTEVTWYCGVRQLEAGEKYEIEYEDGVAVITINKIVRADDGTYRCKVVNEYGEDSAYAELFVSGVRSYRDFFTTRVIRRTKRRVDTARMLQKPPEFTLPLVNRTAYLGEDIRFGVTITVHPEPRVIWHKSGQKLIPGHDDRKYTFISDKGLYQLIIHNLEKEDDAEYSVVARNRYGDDSCKARLTVVPRPKPADLTLRPMFKRLLANIECKEGQNIRFEIRVSAKPEPEIKWFHNGKEIHQSSKYFMTNISGVLTLQINNCVTEDSGTYRVICKNAKGETSDYATLDVAGEEYAAFSSFRKEEEPPTAHLPEMTRTEVYHVSSSKTTVEESVTGIVKETSAVIEEPREKPGVPATILTKPKSLTDVSAEPGKSLTVAGLFSGDPAPSVQWLRSGRTLPNGDQRFHVDNAADLSTLMISAVKEADAGAYTLRLSNELGSDSATVNVHVRSM</sequence>